<keyword evidence="6" id="KW-1003">Cell membrane</keyword>
<dbReference type="PROSITE" id="PS51713">
    <property type="entry name" value="G_ERA"/>
    <property type="match status" value="1"/>
</dbReference>
<dbReference type="Gene3D" id="3.30.300.20">
    <property type="match status" value="1"/>
</dbReference>
<evidence type="ECO:0000259" key="9">
    <source>
        <dbReference type="PROSITE" id="PS50823"/>
    </source>
</evidence>
<dbReference type="NCBIfam" id="NF000908">
    <property type="entry name" value="PRK00089.1"/>
    <property type="match status" value="1"/>
</dbReference>
<evidence type="ECO:0000313" key="11">
    <source>
        <dbReference type="EMBL" id="TCG11115.1"/>
    </source>
</evidence>
<keyword evidence="5 6" id="KW-0342">GTP-binding</keyword>
<protein>
    <recommendedName>
        <fullName evidence="2 6">GTPase Era</fullName>
    </recommendedName>
</protein>
<dbReference type="PANTHER" id="PTHR42698">
    <property type="entry name" value="GTPASE ERA"/>
    <property type="match status" value="1"/>
</dbReference>
<dbReference type="PROSITE" id="PS50823">
    <property type="entry name" value="KH_TYPE_2"/>
    <property type="match status" value="1"/>
</dbReference>
<dbReference type="OrthoDB" id="9805918at2"/>
<evidence type="ECO:0000256" key="1">
    <source>
        <dbReference type="ARBA" id="ARBA00007921"/>
    </source>
</evidence>
<dbReference type="Gene3D" id="3.40.50.300">
    <property type="entry name" value="P-loop containing nucleotide triphosphate hydrolases"/>
    <property type="match status" value="1"/>
</dbReference>
<dbReference type="GO" id="GO:0000028">
    <property type="term" value="P:ribosomal small subunit assembly"/>
    <property type="evidence" value="ECO:0007669"/>
    <property type="project" value="TreeGrafter"/>
</dbReference>
<dbReference type="EMBL" id="PSZO01000012">
    <property type="protein sequence ID" value="TCG11115.1"/>
    <property type="molecule type" value="Genomic_DNA"/>
</dbReference>
<dbReference type="InterPro" id="IPR027417">
    <property type="entry name" value="P-loop_NTPase"/>
</dbReference>
<feature type="binding site" evidence="6">
    <location>
        <begin position="57"/>
        <end position="61"/>
    </location>
    <ligand>
        <name>GTP</name>
        <dbReference type="ChEBI" id="CHEBI:37565"/>
    </ligand>
</feature>
<keyword evidence="4 6" id="KW-0694">RNA-binding</keyword>
<dbReference type="NCBIfam" id="TIGR00436">
    <property type="entry name" value="era"/>
    <property type="match status" value="1"/>
</dbReference>
<dbReference type="PANTHER" id="PTHR42698:SF1">
    <property type="entry name" value="GTPASE ERA, MITOCHONDRIAL"/>
    <property type="match status" value="1"/>
</dbReference>
<name>A0A4R0XQG1_9MOLU</name>
<feature type="binding site" evidence="6">
    <location>
        <begin position="10"/>
        <end position="17"/>
    </location>
    <ligand>
        <name>GTP</name>
        <dbReference type="ChEBI" id="CHEBI:37565"/>
    </ligand>
</feature>
<comment type="subcellular location">
    <subcellularLocation>
        <location evidence="6">Cytoplasm</location>
    </subcellularLocation>
    <subcellularLocation>
        <location evidence="6">Cell membrane</location>
        <topology evidence="6">Peripheral membrane protein</topology>
    </subcellularLocation>
</comment>
<sequence>MKTGFVTILGRPNVGKSTLLNAIMEYKVSITSDKPQTTRDQIRGIYNDEDSQIVFIDTPGIHKPKQKLGESLNNASYKALEDVDIVLFLQPADEKIGPGDRLILDKIKNYKNKIAIITKVDIESDPILLKEKAEELKTCGFDLVLGTAPEFKGTINSLIKELKDRLPEGAKYYEEDQLTDKSMRFIAKEIIRESAIKYLQDELPHSLGVEIMEFKEGEEKDEIQARIYCERPSQKGIIVGHQGKMIKKIGTTARKRISYAFDKRIHLELKVKVNKNWTEDEIKIKQMGY</sequence>
<dbReference type="Pfam" id="PF07650">
    <property type="entry name" value="KH_2"/>
    <property type="match status" value="1"/>
</dbReference>
<dbReference type="GO" id="GO:0005886">
    <property type="term" value="C:plasma membrane"/>
    <property type="evidence" value="ECO:0007669"/>
    <property type="project" value="UniProtKB-SubCell"/>
</dbReference>
<proteinExistence type="inferred from homology"/>
<feature type="binding site" evidence="6">
    <location>
        <begin position="118"/>
        <end position="121"/>
    </location>
    <ligand>
        <name>GTP</name>
        <dbReference type="ChEBI" id="CHEBI:37565"/>
    </ligand>
</feature>
<dbReference type="NCBIfam" id="TIGR00231">
    <property type="entry name" value="small_GTP"/>
    <property type="match status" value="1"/>
</dbReference>
<dbReference type="InterPro" id="IPR005662">
    <property type="entry name" value="GTPase_Era-like"/>
</dbReference>
<keyword evidence="6" id="KW-0472">Membrane</keyword>
<evidence type="ECO:0000259" key="10">
    <source>
        <dbReference type="PROSITE" id="PS51713"/>
    </source>
</evidence>
<dbReference type="InterPro" id="IPR009019">
    <property type="entry name" value="KH_sf_prok-type"/>
</dbReference>
<feature type="region of interest" description="G5" evidence="7">
    <location>
        <begin position="146"/>
        <end position="148"/>
    </location>
</feature>
<evidence type="ECO:0000256" key="2">
    <source>
        <dbReference type="ARBA" id="ARBA00020484"/>
    </source>
</evidence>
<comment type="caution">
    <text evidence="11">The sequence shown here is derived from an EMBL/GenBank/DDBJ whole genome shotgun (WGS) entry which is preliminary data.</text>
</comment>
<dbReference type="InterPro" id="IPR015946">
    <property type="entry name" value="KH_dom-like_a/b"/>
</dbReference>
<gene>
    <name evidence="6" type="primary">era</name>
    <name evidence="11" type="ORF">C4B24_02875</name>
</gene>
<evidence type="ECO:0000256" key="5">
    <source>
        <dbReference type="ARBA" id="ARBA00023134"/>
    </source>
</evidence>
<reference evidence="11 12" key="1">
    <citation type="submission" date="2018-02" db="EMBL/GenBank/DDBJ databases">
        <title>Mycoplasma marinum and Mycoplasma todarodis sp. nov., moderately halophilic and psychrotolerant mycoplasmas isolated from cephalopods.</title>
        <authorList>
            <person name="Viver T."/>
        </authorList>
    </citation>
    <scope>NUCLEOTIDE SEQUENCE [LARGE SCALE GENOMIC DNA]</scope>
    <source>
        <strain evidence="11 12">PE</strain>
    </source>
</reference>
<dbReference type="InterPro" id="IPR004044">
    <property type="entry name" value="KH_dom_type_2"/>
</dbReference>
<dbReference type="GO" id="GO:0070181">
    <property type="term" value="F:small ribosomal subunit rRNA binding"/>
    <property type="evidence" value="ECO:0007669"/>
    <property type="project" value="UniProtKB-UniRule"/>
</dbReference>
<organism evidence="11 12">
    <name type="scientific">Mycoplasma marinum</name>
    <dbReference type="NCBI Taxonomy" id="1937190"/>
    <lineage>
        <taxon>Bacteria</taxon>
        <taxon>Bacillati</taxon>
        <taxon>Mycoplasmatota</taxon>
        <taxon>Mollicutes</taxon>
        <taxon>Mycoplasmataceae</taxon>
        <taxon>Mycoplasma</taxon>
    </lineage>
</organism>
<dbReference type="CDD" id="cd22534">
    <property type="entry name" value="KH-II_Era"/>
    <property type="match status" value="1"/>
</dbReference>
<dbReference type="HAMAP" id="MF_00367">
    <property type="entry name" value="GTPase_Era"/>
    <property type="match status" value="1"/>
</dbReference>
<evidence type="ECO:0000256" key="6">
    <source>
        <dbReference type="HAMAP-Rule" id="MF_00367"/>
    </source>
</evidence>
<feature type="region of interest" description="G4" evidence="7">
    <location>
        <begin position="118"/>
        <end position="121"/>
    </location>
</feature>
<comment type="function">
    <text evidence="6">An essential GTPase that binds both GDP and GTP, with rapid nucleotide exchange. Plays a role in 16S rRNA processing and 30S ribosomal subunit biogenesis and possibly also in cell cycle regulation and energy metabolism.</text>
</comment>
<feature type="region of interest" description="G1" evidence="7">
    <location>
        <begin position="10"/>
        <end position="17"/>
    </location>
</feature>
<accession>A0A4R0XQG1</accession>
<evidence type="ECO:0000256" key="3">
    <source>
        <dbReference type="ARBA" id="ARBA00022741"/>
    </source>
</evidence>
<dbReference type="GO" id="GO:0043024">
    <property type="term" value="F:ribosomal small subunit binding"/>
    <property type="evidence" value="ECO:0007669"/>
    <property type="project" value="TreeGrafter"/>
</dbReference>
<dbReference type="AlphaFoldDB" id="A0A4R0XQG1"/>
<dbReference type="SUPFAM" id="SSF54814">
    <property type="entry name" value="Prokaryotic type KH domain (KH-domain type II)"/>
    <property type="match status" value="1"/>
</dbReference>
<keyword evidence="6" id="KW-0690">Ribosome biogenesis</keyword>
<evidence type="ECO:0000256" key="4">
    <source>
        <dbReference type="ARBA" id="ARBA00022884"/>
    </source>
</evidence>
<dbReference type="GO" id="GO:0005525">
    <property type="term" value="F:GTP binding"/>
    <property type="evidence" value="ECO:0007669"/>
    <property type="project" value="UniProtKB-UniRule"/>
</dbReference>
<dbReference type="InterPro" id="IPR030388">
    <property type="entry name" value="G_ERA_dom"/>
</dbReference>
<feature type="region of interest" description="G3" evidence="7">
    <location>
        <begin position="57"/>
        <end position="60"/>
    </location>
</feature>
<dbReference type="GO" id="GO:0005829">
    <property type="term" value="C:cytosol"/>
    <property type="evidence" value="ECO:0007669"/>
    <property type="project" value="TreeGrafter"/>
</dbReference>
<dbReference type="SUPFAM" id="SSF52540">
    <property type="entry name" value="P-loop containing nucleoside triphosphate hydrolases"/>
    <property type="match status" value="1"/>
</dbReference>
<dbReference type="Pfam" id="PF01926">
    <property type="entry name" value="MMR_HSR1"/>
    <property type="match status" value="1"/>
</dbReference>
<keyword evidence="6" id="KW-0963">Cytoplasm</keyword>
<dbReference type="Proteomes" id="UP000294192">
    <property type="component" value="Unassembled WGS sequence"/>
</dbReference>
<comment type="similarity">
    <text evidence="1 6 7 8">Belongs to the TRAFAC class TrmE-Era-EngA-EngB-Septin-like GTPase superfamily. Era GTPase family.</text>
</comment>
<dbReference type="GO" id="GO:0003924">
    <property type="term" value="F:GTPase activity"/>
    <property type="evidence" value="ECO:0007669"/>
    <property type="project" value="UniProtKB-UniRule"/>
</dbReference>
<feature type="region of interest" description="G2" evidence="7">
    <location>
        <begin position="36"/>
        <end position="40"/>
    </location>
</feature>
<evidence type="ECO:0000313" key="12">
    <source>
        <dbReference type="Proteomes" id="UP000294192"/>
    </source>
</evidence>
<evidence type="ECO:0000256" key="8">
    <source>
        <dbReference type="RuleBase" id="RU003761"/>
    </source>
</evidence>
<keyword evidence="3 6" id="KW-0547">Nucleotide-binding</keyword>
<keyword evidence="6" id="KW-0699">rRNA-binding</keyword>
<keyword evidence="12" id="KW-1185">Reference proteome</keyword>
<dbReference type="InterPro" id="IPR006073">
    <property type="entry name" value="GTP-bd"/>
</dbReference>
<dbReference type="CDD" id="cd04163">
    <property type="entry name" value="Era"/>
    <property type="match status" value="1"/>
</dbReference>
<feature type="domain" description="Era-type G" evidence="10">
    <location>
        <begin position="2"/>
        <end position="168"/>
    </location>
</feature>
<feature type="domain" description="KH type-2" evidence="9">
    <location>
        <begin position="199"/>
        <end position="275"/>
    </location>
</feature>
<dbReference type="RefSeq" id="WP_131599157.1">
    <property type="nucleotide sequence ID" value="NZ_CBDBYK010000014.1"/>
</dbReference>
<comment type="subunit">
    <text evidence="6">Monomer.</text>
</comment>
<dbReference type="InterPro" id="IPR005225">
    <property type="entry name" value="Small_GTP-bd"/>
</dbReference>
<evidence type="ECO:0000256" key="7">
    <source>
        <dbReference type="PROSITE-ProRule" id="PRU01050"/>
    </source>
</evidence>